<organism evidence="1 2">
    <name type="scientific">Trichoderma lentiforme</name>
    <dbReference type="NCBI Taxonomy" id="1567552"/>
    <lineage>
        <taxon>Eukaryota</taxon>
        <taxon>Fungi</taxon>
        <taxon>Dikarya</taxon>
        <taxon>Ascomycota</taxon>
        <taxon>Pezizomycotina</taxon>
        <taxon>Sordariomycetes</taxon>
        <taxon>Hypocreomycetidae</taxon>
        <taxon>Hypocreales</taxon>
        <taxon>Hypocreaceae</taxon>
        <taxon>Trichoderma</taxon>
    </lineage>
</organism>
<keyword evidence="2" id="KW-1185">Reference proteome</keyword>
<dbReference type="EMBL" id="QLNT01000002">
    <property type="protein sequence ID" value="KAF3076187.1"/>
    <property type="molecule type" value="Genomic_DNA"/>
</dbReference>
<proteinExistence type="predicted"/>
<dbReference type="AlphaFoldDB" id="A0A9P5CIT3"/>
<evidence type="ECO:0000313" key="1">
    <source>
        <dbReference type="EMBL" id="KAF3076187.1"/>
    </source>
</evidence>
<evidence type="ECO:0000313" key="2">
    <source>
        <dbReference type="Proteomes" id="UP000801864"/>
    </source>
</evidence>
<protein>
    <submittedName>
        <fullName evidence="1">Uncharacterized protein</fullName>
    </submittedName>
</protein>
<reference evidence="1 2" key="1">
    <citation type="submission" date="2018-06" db="EMBL/GenBank/DDBJ databases">
        <title>Genome analysis of cellulolytic fungus Trichoderma lentiforme CFAM-422.</title>
        <authorList>
            <person name="Steindorff A.S."/>
            <person name="Formighieri E.F."/>
            <person name="Midorikawa G.E.O."/>
            <person name="Tamietti M.S."/>
            <person name="Ramos E.Z."/>
            <person name="Silva A.S."/>
            <person name="Bon E.P.S."/>
            <person name="Mendes T.D."/>
            <person name="Damaso M.C.T."/>
            <person name="Favaro L.C.L."/>
        </authorList>
    </citation>
    <scope>NUCLEOTIDE SEQUENCE [LARGE SCALE GENOMIC DNA]</scope>
    <source>
        <strain evidence="1 2">CFAM-422</strain>
    </source>
</reference>
<accession>A0A9P5CIT3</accession>
<comment type="caution">
    <text evidence="1">The sequence shown here is derived from an EMBL/GenBank/DDBJ whole genome shotgun (WGS) entry which is preliminary data.</text>
</comment>
<sequence>MSNSTILIGGEGVRSYRDPEETFRKNLLTIGLLQSHATGWSKHESFPRHLRNRNYLPDPDQRYYNAIPTNSIVTLLPFVLAYRLPANLDASGISPWGENVLSKGGERKHGKGLHVLLLQTLVEWWCESRLYPSDS</sequence>
<gene>
    <name evidence="1" type="ORF">CFAM422_001686</name>
</gene>
<name>A0A9P5CIT3_9HYPO</name>
<dbReference type="Proteomes" id="UP000801864">
    <property type="component" value="Unassembled WGS sequence"/>
</dbReference>